<comment type="caution">
    <text evidence="4">The sequence shown here is derived from an EMBL/GenBank/DDBJ whole genome shotgun (WGS) entry which is preliminary data.</text>
</comment>
<dbReference type="Pfam" id="PF21406">
    <property type="entry name" value="C3_CUB1"/>
    <property type="match status" value="1"/>
</dbReference>
<dbReference type="GeneID" id="39990650"/>
<proteinExistence type="predicted"/>
<dbReference type="Gene3D" id="2.60.120.1540">
    <property type="match status" value="1"/>
</dbReference>
<dbReference type="EMBL" id="NBCO01000058">
    <property type="protein sequence ID" value="ORC83738.1"/>
    <property type="molecule type" value="Genomic_DNA"/>
</dbReference>
<name>A0A1X0NGU2_9TRYP</name>
<organism evidence="4 5">
    <name type="scientific">Trypanosoma theileri</name>
    <dbReference type="NCBI Taxonomy" id="67003"/>
    <lineage>
        <taxon>Eukaryota</taxon>
        <taxon>Discoba</taxon>
        <taxon>Euglenozoa</taxon>
        <taxon>Kinetoplastea</taxon>
        <taxon>Metakinetoplastina</taxon>
        <taxon>Trypanosomatida</taxon>
        <taxon>Trypanosomatidae</taxon>
        <taxon>Trypanosoma</taxon>
    </lineage>
</organism>
<feature type="compositionally biased region" description="Low complexity" evidence="1">
    <location>
        <begin position="170"/>
        <end position="200"/>
    </location>
</feature>
<evidence type="ECO:0000256" key="1">
    <source>
        <dbReference type="SAM" id="MobiDB-lite"/>
    </source>
</evidence>
<feature type="compositionally biased region" description="Low complexity" evidence="1">
    <location>
        <begin position="55"/>
        <end position="69"/>
    </location>
</feature>
<evidence type="ECO:0000259" key="3">
    <source>
        <dbReference type="Pfam" id="PF21406"/>
    </source>
</evidence>
<protein>
    <recommendedName>
        <fullName evidence="3">Complement component 3 CUB domain-containing protein</fullName>
    </recommendedName>
</protein>
<dbReference type="InterPro" id="IPR049466">
    <property type="entry name" value="C3_CUB1"/>
</dbReference>
<dbReference type="Proteomes" id="UP000192257">
    <property type="component" value="Unassembled WGS sequence"/>
</dbReference>
<evidence type="ECO:0000313" key="5">
    <source>
        <dbReference type="Proteomes" id="UP000192257"/>
    </source>
</evidence>
<feature type="compositionally biased region" description="Polar residues" evidence="1">
    <location>
        <begin position="151"/>
        <end position="169"/>
    </location>
</feature>
<feature type="non-terminal residue" evidence="4">
    <location>
        <position position="1"/>
    </location>
</feature>
<feature type="compositionally biased region" description="Polar residues" evidence="1">
    <location>
        <begin position="71"/>
        <end position="113"/>
    </location>
</feature>
<sequence>ILALLLSCACVHVLAEEVPAADLSDQVPDTESETKILLQADDSCPQRSEEGKSCAAPAPALGPGGPAAAQELNTNGQNNQSVSGQLHGTGGSVLSSQTSELGSEAEATTTQNERGNKLTGAEDGAGRSQEIHQQQESRQDPTQRKEATPGVTENSNQEASTQQPQQSGDTSNNSSAVNTSAASGEGTGAQSSPPSASSQTDGTAEGGNSAETSTNNSASTNPETDSTSTNEESTSTSTTTTLPPETANNNKKGDADSSSSISSSVWVRVPLLIVAVLFSATVY</sequence>
<dbReference type="OrthoDB" id="6359008at2759"/>
<accession>A0A1X0NGU2</accession>
<dbReference type="RefSeq" id="XP_028877804.1">
    <property type="nucleotide sequence ID" value="XM_029030870.1"/>
</dbReference>
<feature type="domain" description="Complement component 3 CUB" evidence="3">
    <location>
        <begin position="16"/>
        <end position="35"/>
    </location>
</feature>
<feature type="compositionally biased region" description="Basic and acidic residues" evidence="1">
    <location>
        <begin position="129"/>
        <end position="147"/>
    </location>
</feature>
<feature type="signal peptide" evidence="2">
    <location>
        <begin position="1"/>
        <end position="15"/>
    </location>
</feature>
<evidence type="ECO:0000256" key="2">
    <source>
        <dbReference type="SAM" id="SignalP"/>
    </source>
</evidence>
<keyword evidence="5" id="KW-1185">Reference proteome</keyword>
<dbReference type="AlphaFoldDB" id="A0A1X0NGU2"/>
<feature type="chain" id="PRO_5012055060" description="Complement component 3 CUB domain-containing protein" evidence="2">
    <location>
        <begin position="16"/>
        <end position="283"/>
    </location>
</feature>
<feature type="region of interest" description="Disordered" evidence="1">
    <location>
        <begin position="41"/>
        <end position="262"/>
    </location>
</feature>
<keyword evidence="2" id="KW-0732">Signal</keyword>
<feature type="compositionally biased region" description="Low complexity" evidence="1">
    <location>
        <begin position="208"/>
        <end position="250"/>
    </location>
</feature>
<gene>
    <name evidence="4" type="ORF">TM35_000581010</name>
</gene>
<evidence type="ECO:0000313" key="4">
    <source>
        <dbReference type="EMBL" id="ORC83738.1"/>
    </source>
</evidence>
<dbReference type="VEuPathDB" id="TriTrypDB:TM35_000581010"/>
<reference evidence="4 5" key="1">
    <citation type="submission" date="2017-03" db="EMBL/GenBank/DDBJ databases">
        <title>An alternative strategy for trypanosome survival in the mammalian bloodstream revealed through genome and transcriptome analysis of the ubiquitous bovine parasite Trypanosoma (Megatrypanum) theileri.</title>
        <authorList>
            <person name="Kelly S."/>
            <person name="Ivens A."/>
            <person name="Mott A."/>
            <person name="O'Neill E."/>
            <person name="Emms D."/>
            <person name="Macleod O."/>
            <person name="Voorheis P."/>
            <person name="Matthews J."/>
            <person name="Matthews K."/>
            <person name="Carrington M."/>
        </authorList>
    </citation>
    <scope>NUCLEOTIDE SEQUENCE [LARGE SCALE GENOMIC DNA]</scope>
    <source>
        <strain evidence="4">Edinburgh</strain>
    </source>
</reference>